<dbReference type="PROSITE" id="PS51898">
    <property type="entry name" value="TYR_RECOMBINASE"/>
    <property type="match status" value="1"/>
</dbReference>
<feature type="domain" description="Tyr recombinase" evidence="4">
    <location>
        <begin position="217"/>
        <end position="395"/>
    </location>
</feature>
<dbReference type="EMBL" id="FOKK01000026">
    <property type="protein sequence ID" value="SFB59389.1"/>
    <property type="molecule type" value="Genomic_DNA"/>
</dbReference>
<dbReference type="OrthoDB" id="9806835at2"/>
<evidence type="ECO:0000256" key="1">
    <source>
        <dbReference type="ARBA" id="ARBA00008857"/>
    </source>
</evidence>
<gene>
    <name evidence="5" type="ORF">SAMN04489723_1264</name>
</gene>
<dbReference type="CDD" id="cd01185">
    <property type="entry name" value="INTN1_C_like"/>
    <property type="match status" value="1"/>
</dbReference>
<name>A0A1I1C9Q4_9BACT</name>
<dbReference type="GO" id="GO:0003677">
    <property type="term" value="F:DNA binding"/>
    <property type="evidence" value="ECO:0007669"/>
    <property type="project" value="UniProtKB-KW"/>
</dbReference>
<dbReference type="InterPro" id="IPR002104">
    <property type="entry name" value="Integrase_catalytic"/>
</dbReference>
<dbReference type="Pfam" id="PF13102">
    <property type="entry name" value="Phage_int_SAM_5"/>
    <property type="match status" value="1"/>
</dbReference>
<dbReference type="InterPro" id="IPR050090">
    <property type="entry name" value="Tyrosine_recombinase_XerCD"/>
</dbReference>
<dbReference type="InterPro" id="IPR011010">
    <property type="entry name" value="DNA_brk_join_enz"/>
</dbReference>
<dbReference type="Gene3D" id="1.10.150.130">
    <property type="match status" value="1"/>
</dbReference>
<protein>
    <submittedName>
        <fullName evidence="5">Site-specific recombinase XerD</fullName>
    </submittedName>
</protein>
<dbReference type="PANTHER" id="PTHR30349:SF64">
    <property type="entry name" value="PROPHAGE INTEGRASE INTD-RELATED"/>
    <property type="match status" value="1"/>
</dbReference>
<comment type="similarity">
    <text evidence="1">Belongs to the 'phage' integrase family.</text>
</comment>
<dbReference type="InterPro" id="IPR013762">
    <property type="entry name" value="Integrase-like_cat_sf"/>
</dbReference>
<sequence>MYIPTLNYWLNQKKLNRDGLAPIYLRVTINGSRTEISSKISIPIEKWDSKNSKVKGKQPIDIRYNKQLSDLAIKVHQSIDVLVQNKFPINASNIKLAINGELIKKTILLDVYQDYLLHLKGRIGDNYTHSSFEINQTTFDQVQEFLIKEGKEDLPLEEFMNPYYLRLELFLKKVKVNQHNTVYKKIERLKSMFKWAYSMEFAEKDLSRKFKMKKHKKVIVFLTQEELNRIHELTLIPRLETIRDGFLFMCYTGLPFNEIESLDESNLSRKINGGYGLIFSRKKTSKNLPEIPLLPQALVLLEKYKDHPKRIREKKLLPIPSNQNFNAYLKELGTLARIEKSITTHTGRKTFATTVALRNGMSMEVLSKILGHSNMRITQEHYAEVQNERVNEEFEKLSLKLDSNEGRSATL</sequence>
<dbReference type="Proteomes" id="UP000198790">
    <property type="component" value="Unassembled WGS sequence"/>
</dbReference>
<organism evidence="5 6">
    <name type="scientific">Algoriphagus aquimarinus</name>
    <dbReference type="NCBI Taxonomy" id="237018"/>
    <lineage>
        <taxon>Bacteria</taxon>
        <taxon>Pseudomonadati</taxon>
        <taxon>Bacteroidota</taxon>
        <taxon>Cytophagia</taxon>
        <taxon>Cytophagales</taxon>
        <taxon>Cyclobacteriaceae</taxon>
        <taxon>Algoriphagus</taxon>
    </lineage>
</organism>
<dbReference type="GO" id="GO:0015074">
    <property type="term" value="P:DNA integration"/>
    <property type="evidence" value="ECO:0007669"/>
    <property type="project" value="InterPro"/>
</dbReference>
<keyword evidence="2" id="KW-0238">DNA-binding</keyword>
<evidence type="ECO:0000256" key="2">
    <source>
        <dbReference type="ARBA" id="ARBA00023125"/>
    </source>
</evidence>
<keyword evidence="6" id="KW-1185">Reference proteome</keyword>
<dbReference type="Gene3D" id="1.10.443.10">
    <property type="entry name" value="Intergrase catalytic core"/>
    <property type="match status" value="1"/>
</dbReference>
<dbReference type="InterPro" id="IPR035386">
    <property type="entry name" value="Arm-DNA-bind_5"/>
</dbReference>
<evidence type="ECO:0000313" key="6">
    <source>
        <dbReference type="Proteomes" id="UP000198790"/>
    </source>
</evidence>
<dbReference type="Pfam" id="PF00589">
    <property type="entry name" value="Phage_integrase"/>
    <property type="match status" value="1"/>
</dbReference>
<keyword evidence="3" id="KW-0233">DNA recombination</keyword>
<accession>A0A1I1C9Q4</accession>
<dbReference type="GO" id="GO:0006310">
    <property type="term" value="P:DNA recombination"/>
    <property type="evidence" value="ECO:0007669"/>
    <property type="project" value="UniProtKB-KW"/>
</dbReference>
<dbReference type="InterPro" id="IPR025269">
    <property type="entry name" value="SAM-like_dom"/>
</dbReference>
<dbReference type="AlphaFoldDB" id="A0A1I1C9Q4"/>
<evidence type="ECO:0000313" key="5">
    <source>
        <dbReference type="EMBL" id="SFB59389.1"/>
    </source>
</evidence>
<dbReference type="InterPro" id="IPR010998">
    <property type="entry name" value="Integrase_recombinase_N"/>
</dbReference>
<dbReference type="SUPFAM" id="SSF56349">
    <property type="entry name" value="DNA breaking-rejoining enzymes"/>
    <property type="match status" value="1"/>
</dbReference>
<dbReference type="RefSeq" id="WP_092901437.1">
    <property type="nucleotide sequence ID" value="NZ_FOKK01000026.1"/>
</dbReference>
<dbReference type="Pfam" id="PF17293">
    <property type="entry name" value="Arm-DNA-bind_5"/>
    <property type="match status" value="1"/>
</dbReference>
<proteinExistence type="inferred from homology"/>
<reference evidence="5 6" key="1">
    <citation type="submission" date="2016-10" db="EMBL/GenBank/DDBJ databases">
        <authorList>
            <person name="de Groot N.N."/>
        </authorList>
    </citation>
    <scope>NUCLEOTIDE SEQUENCE [LARGE SCALE GENOMIC DNA]</scope>
    <source>
        <strain evidence="5 6">DSM 23399</strain>
    </source>
</reference>
<evidence type="ECO:0000259" key="4">
    <source>
        <dbReference type="PROSITE" id="PS51898"/>
    </source>
</evidence>
<evidence type="ECO:0000256" key="3">
    <source>
        <dbReference type="ARBA" id="ARBA00023172"/>
    </source>
</evidence>
<dbReference type="PANTHER" id="PTHR30349">
    <property type="entry name" value="PHAGE INTEGRASE-RELATED"/>
    <property type="match status" value="1"/>
</dbReference>
<dbReference type="STRING" id="237018.SAMN04489723_1264"/>